<organism evidence="1 2">
    <name type="scientific">Flavobacterium jumunjinense</name>
    <dbReference type="NCBI Taxonomy" id="998845"/>
    <lineage>
        <taxon>Bacteria</taxon>
        <taxon>Pseudomonadati</taxon>
        <taxon>Bacteroidota</taxon>
        <taxon>Flavobacteriia</taxon>
        <taxon>Flavobacteriales</taxon>
        <taxon>Flavobacteriaceae</taxon>
        <taxon>Flavobacterium</taxon>
    </lineage>
</organism>
<proteinExistence type="predicted"/>
<evidence type="ECO:0000313" key="1">
    <source>
        <dbReference type="EMBL" id="MFB9097475.1"/>
    </source>
</evidence>
<reference evidence="1 2" key="1">
    <citation type="submission" date="2024-09" db="EMBL/GenBank/DDBJ databases">
        <authorList>
            <person name="Sun Q."/>
            <person name="Mori K."/>
        </authorList>
    </citation>
    <scope>NUCLEOTIDE SEQUENCE [LARGE SCALE GENOMIC DNA]</scope>
    <source>
        <strain evidence="1 2">CECT 7955</strain>
    </source>
</reference>
<comment type="caution">
    <text evidence="1">The sequence shown here is derived from an EMBL/GenBank/DDBJ whole genome shotgun (WGS) entry which is preliminary data.</text>
</comment>
<protein>
    <submittedName>
        <fullName evidence="1">Uncharacterized protein</fullName>
    </submittedName>
</protein>
<evidence type="ECO:0000313" key="2">
    <source>
        <dbReference type="Proteomes" id="UP001589607"/>
    </source>
</evidence>
<dbReference type="Proteomes" id="UP001589607">
    <property type="component" value="Unassembled WGS sequence"/>
</dbReference>
<gene>
    <name evidence="1" type="ORF">ACFFVF_13185</name>
</gene>
<keyword evidence="2" id="KW-1185">Reference proteome</keyword>
<name>A0ABV5GQ21_9FLAO</name>
<accession>A0ABV5GQ21</accession>
<sequence>MNNQPKPIPFLVDKKKLRTMYNDLPSGEVIGALKFIVEKTILKTPFSKRTIKCQSLNHLEFAEFVAMYGTPKGYFITDEFNQTLQQLKADNTKETASRIEKCITEIRKKLTELNTPEDKLKALQQSCFAYNLDATFIKKIIGFKND</sequence>
<dbReference type="EMBL" id="JBHMEY010000054">
    <property type="protein sequence ID" value="MFB9097475.1"/>
    <property type="molecule type" value="Genomic_DNA"/>
</dbReference>